<name>A0AAD5IF83_ACENE</name>
<keyword evidence="8 13" id="KW-0560">Oxidoreductase</keyword>
<feature type="transmembrane region" description="Helical" evidence="14">
    <location>
        <begin position="7"/>
        <end position="34"/>
    </location>
</feature>
<reference evidence="15" key="1">
    <citation type="journal article" date="2022" name="Plant J.">
        <title>Strategies of tolerance reflected in two North American maple genomes.</title>
        <authorList>
            <person name="McEvoy S.L."/>
            <person name="Sezen U.U."/>
            <person name="Trouern-Trend A."/>
            <person name="McMahon S.M."/>
            <person name="Schaberg P.G."/>
            <person name="Yang J."/>
            <person name="Wegrzyn J.L."/>
            <person name="Swenson N.G."/>
        </authorList>
    </citation>
    <scope>NUCLEOTIDE SEQUENCE</scope>
    <source>
        <strain evidence="15">91603</strain>
    </source>
</reference>
<evidence type="ECO:0000256" key="7">
    <source>
        <dbReference type="ARBA" id="ARBA00022989"/>
    </source>
</evidence>
<keyword evidence="10 13" id="KW-0503">Monooxygenase</keyword>
<comment type="subcellular location">
    <subcellularLocation>
        <location evidence="2">Membrane</location>
        <topology evidence="2">Single-pass membrane protein</topology>
    </subcellularLocation>
</comment>
<dbReference type="Pfam" id="PF00067">
    <property type="entry name" value="p450"/>
    <property type="match status" value="1"/>
</dbReference>
<dbReference type="GO" id="GO:0016705">
    <property type="term" value="F:oxidoreductase activity, acting on paired donors, with incorporation or reduction of molecular oxygen"/>
    <property type="evidence" value="ECO:0007669"/>
    <property type="project" value="InterPro"/>
</dbReference>
<evidence type="ECO:0000256" key="14">
    <source>
        <dbReference type="SAM" id="Phobius"/>
    </source>
</evidence>
<sequence length="543" mass="62022">MEALMMTVFWCLILIMMIIVICRVMIGVLDMIWWNPKRIQSMLSKQGIRGPKPSFLYGNVKQIQQMEMIIKSSPSFPASSSDGQPAVSHHQWLRSSFPYLQEWSRLYGRTYMFSTGTKQHLYVNQPELIKELKQHKSLDLGKPSYLSKARRPILGNGVIKANGHHWALQKKLIAPHFFPLQVKGMVGLMEECTTTMIRTWEQRLAAKSQGGAAEFLVDQDLKDLSIDIISRAFFGSSYYLGKTISKNLRAMEETLAKPSLLFGLPYLRFLPTQGRRKIWRLEKEVEALILNVVKGRQEDAGKYSKDLLQMIVERASTDIELQQDKHKMERFLVDTCTNIYFAGYETIVSSASWTLMLLALHPEWQQRVRSEIIETCGDHIPSMSLDWDKLSQFKNLGNAILESLRLYAPSAVIAREAFADIKLGGGDSNGNNFVVPKGVHIWSFVPLLHRDPENWGPDANEFNPERFRGGISEACKHPQAYVPFGYGTRLCLGQSFAMLQLKLVLCLLLSRFSFSVSPNYRHSPVYKMLLMPQHGMRLLVEKV</sequence>
<dbReference type="InterPro" id="IPR001128">
    <property type="entry name" value="Cyt_P450"/>
</dbReference>
<keyword evidence="6 12" id="KW-0479">Metal-binding</keyword>
<evidence type="ECO:0000256" key="13">
    <source>
        <dbReference type="RuleBase" id="RU000461"/>
    </source>
</evidence>
<evidence type="ECO:0000256" key="11">
    <source>
        <dbReference type="ARBA" id="ARBA00023136"/>
    </source>
</evidence>
<comment type="caution">
    <text evidence="15">The sequence shown here is derived from an EMBL/GenBank/DDBJ whole genome shotgun (WGS) entry which is preliminary data.</text>
</comment>
<dbReference type="GO" id="GO:0005506">
    <property type="term" value="F:iron ion binding"/>
    <property type="evidence" value="ECO:0007669"/>
    <property type="project" value="InterPro"/>
</dbReference>
<dbReference type="Proteomes" id="UP001064489">
    <property type="component" value="Chromosome 2"/>
</dbReference>
<keyword evidence="9 12" id="KW-0408">Iron</keyword>
<accession>A0AAD5IF83</accession>
<feature type="binding site" description="axial binding residue" evidence="12">
    <location>
        <position position="491"/>
    </location>
    <ligand>
        <name>heme</name>
        <dbReference type="ChEBI" id="CHEBI:30413"/>
    </ligand>
    <ligandPart>
        <name>Fe</name>
        <dbReference type="ChEBI" id="CHEBI:18248"/>
    </ligandPart>
</feature>
<dbReference type="AlphaFoldDB" id="A0AAD5IF83"/>
<evidence type="ECO:0000256" key="10">
    <source>
        <dbReference type="ARBA" id="ARBA00023033"/>
    </source>
</evidence>
<dbReference type="PANTHER" id="PTHR24282">
    <property type="entry name" value="CYTOCHROME P450 FAMILY MEMBER"/>
    <property type="match status" value="1"/>
</dbReference>
<dbReference type="InterPro" id="IPR002401">
    <property type="entry name" value="Cyt_P450_E_grp-I"/>
</dbReference>
<comment type="similarity">
    <text evidence="3 13">Belongs to the cytochrome P450 family.</text>
</comment>
<evidence type="ECO:0000256" key="1">
    <source>
        <dbReference type="ARBA" id="ARBA00001971"/>
    </source>
</evidence>
<dbReference type="SUPFAM" id="SSF48264">
    <property type="entry name" value="Cytochrome P450"/>
    <property type="match status" value="1"/>
</dbReference>
<evidence type="ECO:0000256" key="3">
    <source>
        <dbReference type="ARBA" id="ARBA00010617"/>
    </source>
</evidence>
<dbReference type="GO" id="GO:0020037">
    <property type="term" value="F:heme binding"/>
    <property type="evidence" value="ECO:0007669"/>
    <property type="project" value="InterPro"/>
</dbReference>
<keyword evidence="16" id="KW-1185">Reference proteome</keyword>
<dbReference type="InterPro" id="IPR050665">
    <property type="entry name" value="Cytochrome_P450_Monooxygen"/>
</dbReference>
<evidence type="ECO:0000256" key="5">
    <source>
        <dbReference type="ARBA" id="ARBA00022692"/>
    </source>
</evidence>
<dbReference type="PROSITE" id="PS00086">
    <property type="entry name" value="CYTOCHROME_P450"/>
    <property type="match status" value="1"/>
</dbReference>
<keyword evidence="4 12" id="KW-0349">Heme</keyword>
<keyword evidence="5 14" id="KW-0812">Transmembrane</keyword>
<dbReference type="InterPro" id="IPR017972">
    <property type="entry name" value="Cyt_P450_CS"/>
</dbReference>
<dbReference type="GO" id="GO:0016020">
    <property type="term" value="C:membrane"/>
    <property type="evidence" value="ECO:0007669"/>
    <property type="project" value="UniProtKB-SubCell"/>
</dbReference>
<dbReference type="InterPro" id="IPR036396">
    <property type="entry name" value="Cyt_P450_sf"/>
</dbReference>
<proteinExistence type="inferred from homology"/>
<reference evidence="15" key="2">
    <citation type="submission" date="2023-02" db="EMBL/GenBank/DDBJ databases">
        <authorList>
            <person name="Swenson N.G."/>
            <person name="Wegrzyn J.L."/>
            <person name="Mcevoy S.L."/>
        </authorList>
    </citation>
    <scope>NUCLEOTIDE SEQUENCE</scope>
    <source>
        <strain evidence="15">91603</strain>
        <tissue evidence="15">Leaf</tissue>
    </source>
</reference>
<evidence type="ECO:0000313" key="16">
    <source>
        <dbReference type="Proteomes" id="UP001064489"/>
    </source>
</evidence>
<dbReference type="PRINTS" id="PR00385">
    <property type="entry name" value="P450"/>
</dbReference>
<gene>
    <name evidence="15" type="ORF">LWI28_002575</name>
</gene>
<organism evidence="15 16">
    <name type="scientific">Acer negundo</name>
    <name type="common">Box elder</name>
    <dbReference type="NCBI Taxonomy" id="4023"/>
    <lineage>
        <taxon>Eukaryota</taxon>
        <taxon>Viridiplantae</taxon>
        <taxon>Streptophyta</taxon>
        <taxon>Embryophyta</taxon>
        <taxon>Tracheophyta</taxon>
        <taxon>Spermatophyta</taxon>
        <taxon>Magnoliopsida</taxon>
        <taxon>eudicotyledons</taxon>
        <taxon>Gunneridae</taxon>
        <taxon>Pentapetalae</taxon>
        <taxon>rosids</taxon>
        <taxon>malvids</taxon>
        <taxon>Sapindales</taxon>
        <taxon>Sapindaceae</taxon>
        <taxon>Hippocastanoideae</taxon>
        <taxon>Acereae</taxon>
        <taxon>Acer</taxon>
    </lineage>
</organism>
<dbReference type="EMBL" id="JAJSOW010000106">
    <property type="protein sequence ID" value="KAI9159854.1"/>
    <property type="molecule type" value="Genomic_DNA"/>
</dbReference>
<protein>
    <recommendedName>
        <fullName evidence="17">Cytochrome P450</fullName>
    </recommendedName>
</protein>
<evidence type="ECO:0008006" key="17">
    <source>
        <dbReference type="Google" id="ProtNLM"/>
    </source>
</evidence>
<evidence type="ECO:0000313" key="15">
    <source>
        <dbReference type="EMBL" id="KAI9159854.1"/>
    </source>
</evidence>
<dbReference type="GO" id="GO:0004497">
    <property type="term" value="F:monooxygenase activity"/>
    <property type="evidence" value="ECO:0007669"/>
    <property type="project" value="UniProtKB-KW"/>
</dbReference>
<evidence type="ECO:0000256" key="8">
    <source>
        <dbReference type="ARBA" id="ARBA00023002"/>
    </source>
</evidence>
<dbReference type="PANTHER" id="PTHR24282:SF130">
    <property type="entry name" value="CYTOCHROME P450 FAMILY PROTEIN"/>
    <property type="match status" value="1"/>
</dbReference>
<keyword evidence="7 14" id="KW-1133">Transmembrane helix</keyword>
<dbReference type="Gene3D" id="1.10.630.10">
    <property type="entry name" value="Cytochrome P450"/>
    <property type="match status" value="1"/>
</dbReference>
<dbReference type="PRINTS" id="PR00463">
    <property type="entry name" value="EP450I"/>
</dbReference>
<evidence type="ECO:0000256" key="6">
    <source>
        <dbReference type="ARBA" id="ARBA00022723"/>
    </source>
</evidence>
<evidence type="ECO:0000256" key="12">
    <source>
        <dbReference type="PIRSR" id="PIRSR602401-1"/>
    </source>
</evidence>
<keyword evidence="11 14" id="KW-0472">Membrane</keyword>
<evidence type="ECO:0000256" key="2">
    <source>
        <dbReference type="ARBA" id="ARBA00004167"/>
    </source>
</evidence>
<evidence type="ECO:0000256" key="9">
    <source>
        <dbReference type="ARBA" id="ARBA00023004"/>
    </source>
</evidence>
<evidence type="ECO:0000256" key="4">
    <source>
        <dbReference type="ARBA" id="ARBA00022617"/>
    </source>
</evidence>
<comment type="cofactor">
    <cofactor evidence="1 12">
        <name>heme</name>
        <dbReference type="ChEBI" id="CHEBI:30413"/>
    </cofactor>
</comment>